<feature type="transmembrane region" description="Helical" evidence="1">
    <location>
        <begin position="125"/>
        <end position="145"/>
    </location>
</feature>
<name>A0ABW6KYE5_9ACTN</name>
<gene>
    <name evidence="2" type="ORF">ACFYNZ_25990</name>
</gene>
<sequence length="405" mass="44746">MLILLVLLVTAPVLGWFGIEDLGEALTYTGRVTGAVLVLVSATVLLGAAAVVDHWFRNSFPYSGMVALIGVVAALLANATLLLETFKDGDSTAYLVLWSLLTAGSAWAVSAVWRTSVVIPAPKRVAAALIVSSSLAVANFGYQYLFQPYQHGAKPLVTMTVGKPVLSQDRKAFAVAVDIRLENRSDVGFYLLGTEFHAMGERVPLSTKDRLRKQWRADAKQWGIFHDKHPLSRREINQPGELVAAQPWMPVGDWTEAGDVSVTRILVQLPVNTPYDQLAFYATASFARKDRLGLDQLESKGYSWSGGKVPQWLRNNKTPSDFVIYRGRAYENNAIATHTMDPRYVTVYWKFGTNGAGLVEVIARSGEEDRELSEAESRAVRSRYGLIDVETGPIEQTLWNVKSRR</sequence>
<keyword evidence="1" id="KW-1133">Transmembrane helix</keyword>
<dbReference type="RefSeq" id="WP_388350924.1">
    <property type="nucleotide sequence ID" value="NZ_JBIAFJ010000027.1"/>
</dbReference>
<dbReference type="EMBL" id="JBIAFJ010000027">
    <property type="protein sequence ID" value="MFE9172881.1"/>
    <property type="molecule type" value="Genomic_DNA"/>
</dbReference>
<feature type="transmembrane region" description="Helical" evidence="1">
    <location>
        <begin position="95"/>
        <end position="113"/>
    </location>
</feature>
<reference evidence="2 3" key="1">
    <citation type="submission" date="2024-10" db="EMBL/GenBank/DDBJ databases">
        <title>The Natural Products Discovery Center: Release of the First 8490 Sequenced Strains for Exploring Actinobacteria Biosynthetic Diversity.</title>
        <authorList>
            <person name="Kalkreuter E."/>
            <person name="Kautsar S.A."/>
            <person name="Yang D."/>
            <person name="Bader C.D."/>
            <person name="Teijaro C.N."/>
            <person name="Fluegel L."/>
            <person name="Davis C.M."/>
            <person name="Simpson J.R."/>
            <person name="Lauterbach L."/>
            <person name="Steele A.D."/>
            <person name="Gui C."/>
            <person name="Meng S."/>
            <person name="Li G."/>
            <person name="Viehrig K."/>
            <person name="Ye F."/>
            <person name="Su P."/>
            <person name="Kiefer A.F."/>
            <person name="Nichols A."/>
            <person name="Cepeda A.J."/>
            <person name="Yan W."/>
            <person name="Fan B."/>
            <person name="Jiang Y."/>
            <person name="Adhikari A."/>
            <person name="Zheng C.-J."/>
            <person name="Schuster L."/>
            <person name="Cowan T.M."/>
            <person name="Smanski M.J."/>
            <person name="Chevrette M.G."/>
            <person name="De Carvalho L.P.S."/>
            <person name="Shen B."/>
        </authorList>
    </citation>
    <scope>NUCLEOTIDE SEQUENCE [LARGE SCALE GENOMIC DNA]</scope>
    <source>
        <strain evidence="2 3">NPDC007147</strain>
    </source>
</reference>
<evidence type="ECO:0000313" key="2">
    <source>
        <dbReference type="EMBL" id="MFE9172881.1"/>
    </source>
</evidence>
<dbReference type="Proteomes" id="UP001601197">
    <property type="component" value="Unassembled WGS sequence"/>
</dbReference>
<feature type="transmembrane region" description="Helical" evidence="1">
    <location>
        <begin position="64"/>
        <end position="83"/>
    </location>
</feature>
<evidence type="ECO:0000256" key="1">
    <source>
        <dbReference type="SAM" id="Phobius"/>
    </source>
</evidence>
<keyword evidence="3" id="KW-1185">Reference proteome</keyword>
<organism evidence="2 3">
    <name type="scientific">Streptomyces kebangsaanensis</name>
    <dbReference type="NCBI Taxonomy" id="864058"/>
    <lineage>
        <taxon>Bacteria</taxon>
        <taxon>Bacillati</taxon>
        <taxon>Actinomycetota</taxon>
        <taxon>Actinomycetes</taxon>
        <taxon>Kitasatosporales</taxon>
        <taxon>Streptomycetaceae</taxon>
        <taxon>Streptomyces</taxon>
    </lineage>
</organism>
<evidence type="ECO:0000313" key="3">
    <source>
        <dbReference type="Proteomes" id="UP001601197"/>
    </source>
</evidence>
<keyword evidence="1" id="KW-0812">Transmembrane</keyword>
<comment type="caution">
    <text evidence="2">The sequence shown here is derived from an EMBL/GenBank/DDBJ whole genome shotgun (WGS) entry which is preliminary data.</text>
</comment>
<protein>
    <submittedName>
        <fullName evidence="2">Uncharacterized protein</fullName>
    </submittedName>
</protein>
<accession>A0ABW6KYE5</accession>
<proteinExistence type="predicted"/>
<keyword evidence="1" id="KW-0472">Membrane</keyword>
<feature type="transmembrane region" description="Helical" evidence="1">
    <location>
        <begin position="31"/>
        <end position="52"/>
    </location>
</feature>